<accession>A0ABM7S9J9</accession>
<dbReference type="InterPro" id="IPR037026">
    <property type="entry name" value="Vgr_OB-fold_dom_sf"/>
</dbReference>
<evidence type="ECO:0000313" key="1">
    <source>
        <dbReference type="EMBL" id="BCZ17057.1"/>
    </source>
</evidence>
<organism evidence="1 2">
    <name type="scientific">Helicobacter gastrocanis</name>
    <dbReference type="NCBI Taxonomy" id="2849641"/>
    <lineage>
        <taxon>Bacteria</taxon>
        <taxon>Pseudomonadati</taxon>
        <taxon>Campylobacterota</taxon>
        <taxon>Epsilonproteobacteria</taxon>
        <taxon>Campylobacterales</taxon>
        <taxon>Helicobacteraceae</taxon>
        <taxon>Helicobacter</taxon>
    </lineage>
</organism>
<protein>
    <submittedName>
        <fullName evidence="1">Uncharacterized protein</fullName>
    </submittedName>
</protein>
<proteinExistence type="predicted"/>
<gene>
    <name evidence="1" type="ORF">NHP190003_03390</name>
</gene>
<sequence length="201" mass="21772">MAANYGAIRFFLATIVEVKKSSVKVRYNNTTSDFVPYTQVHNQFKTSYSPPTVGETVLYLKMGHFGLVLGTSILPQEVEDDQDEKVQKIKYKDGTTITYSDGVLKVESLKDLIVECQTATLKAQKIVKVECQEASVKAQNALNLEAQTAKIKANSVVVDAPDVTLGGSMATPLDGVVTGQCTCSFTGAPHPMFSSKVKAVK</sequence>
<dbReference type="EMBL" id="AP024814">
    <property type="protein sequence ID" value="BCZ17057.1"/>
    <property type="molecule type" value="Genomic_DNA"/>
</dbReference>
<dbReference type="Proteomes" id="UP000826775">
    <property type="component" value="Chromosome"/>
</dbReference>
<dbReference type="Gene3D" id="2.40.50.230">
    <property type="entry name" value="Gp5 N-terminal domain"/>
    <property type="match status" value="1"/>
</dbReference>
<evidence type="ECO:0000313" key="2">
    <source>
        <dbReference type="Proteomes" id="UP000826775"/>
    </source>
</evidence>
<dbReference type="RefSeq" id="WP_221280067.1">
    <property type="nucleotide sequence ID" value="NZ_AP024814.1"/>
</dbReference>
<dbReference type="Gene3D" id="6.20.150.10">
    <property type="match status" value="1"/>
</dbReference>
<keyword evidence="2" id="KW-1185">Reference proteome</keyword>
<name>A0ABM7S9J9_9HELI</name>
<reference evidence="1 2" key="1">
    <citation type="submission" date="2021-07" db="EMBL/GenBank/DDBJ databases">
        <title>Novel Helicobacter sp. Isolated from a dog.</title>
        <authorList>
            <person name="Rimbara E."/>
            <person name="Suzuki M."/>
        </authorList>
    </citation>
    <scope>NUCLEOTIDE SEQUENCE [LARGE SCALE GENOMIC DNA]</scope>
    <source>
        <strain evidence="2">NHP19-003</strain>
    </source>
</reference>